<protein>
    <submittedName>
        <fullName evidence="1">Uncharacterized protein</fullName>
    </submittedName>
</protein>
<comment type="caution">
    <text evidence="1">The sequence shown here is derived from an EMBL/GenBank/DDBJ whole genome shotgun (WGS) entry which is preliminary data.</text>
</comment>
<keyword evidence="2" id="KW-1185">Reference proteome</keyword>
<evidence type="ECO:0000313" key="2">
    <source>
        <dbReference type="Proteomes" id="UP001482620"/>
    </source>
</evidence>
<reference evidence="1 2" key="1">
    <citation type="submission" date="2021-06" db="EMBL/GenBank/DDBJ databases">
        <authorList>
            <person name="Palmer J.M."/>
        </authorList>
    </citation>
    <scope>NUCLEOTIDE SEQUENCE [LARGE SCALE GENOMIC DNA]</scope>
    <source>
        <strain evidence="2">if_2019</strain>
        <tissue evidence="1">Muscle</tissue>
    </source>
</reference>
<name>A0ABV0TCB7_9TELE</name>
<dbReference type="Proteomes" id="UP001482620">
    <property type="component" value="Unassembled WGS sequence"/>
</dbReference>
<sequence length="83" mass="9445">MPCLESQQVAGEVSCFPPLKEKVHIVCRNTVTDFPIFSCQQGLEAFEQKILRLYVSDEALEWFFEVRSTAYKGISSINSSHTE</sequence>
<proteinExistence type="predicted"/>
<gene>
    <name evidence="1" type="ORF">ILYODFUR_030488</name>
</gene>
<evidence type="ECO:0000313" key="1">
    <source>
        <dbReference type="EMBL" id="MEQ2230554.1"/>
    </source>
</evidence>
<organism evidence="1 2">
    <name type="scientific">Ilyodon furcidens</name>
    <name type="common">goldbreast splitfin</name>
    <dbReference type="NCBI Taxonomy" id="33524"/>
    <lineage>
        <taxon>Eukaryota</taxon>
        <taxon>Metazoa</taxon>
        <taxon>Chordata</taxon>
        <taxon>Craniata</taxon>
        <taxon>Vertebrata</taxon>
        <taxon>Euteleostomi</taxon>
        <taxon>Actinopterygii</taxon>
        <taxon>Neopterygii</taxon>
        <taxon>Teleostei</taxon>
        <taxon>Neoteleostei</taxon>
        <taxon>Acanthomorphata</taxon>
        <taxon>Ovalentaria</taxon>
        <taxon>Atherinomorphae</taxon>
        <taxon>Cyprinodontiformes</taxon>
        <taxon>Goodeidae</taxon>
        <taxon>Ilyodon</taxon>
    </lineage>
</organism>
<dbReference type="EMBL" id="JAHRIQ010027704">
    <property type="protein sequence ID" value="MEQ2230554.1"/>
    <property type="molecule type" value="Genomic_DNA"/>
</dbReference>
<accession>A0ABV0TCB7</accession>